<dbReference type="SUPFAM" id="SSF48498">
    <property type="entry name" value="Tetracyclin repressor-like, C-terminal domain"/>
    <property type="match status" value="1"/>
</dbReference>
<organism evidence="7 8">
    <name type="scientific">Thermomonospora echinospora</name>
    <dbReference type="NCBI Taxonomy" id="1992"/>
    <lineage>
        <taxon>Bacteria</taxon>
        <taxon>Bacillati</taxon>
        <taxon>Actinomycetota</taxon>
        <taxon>Actinomycetes</taxon>
        <taxon>Streptosporangiales</taxon>
        <taxon>Thermomonosporaceae</taxon>
        <taxon>Thermomonospora</taxon>
    </lineage>
</organism>
<evidence type="ECO:0000256" key="4">
    <source>
        <dbReference type="PROSITE-ProRule" id="PRU00335"/>
    </source>
</evidence>
<dbReference type="PRINTS" id="PR00455">
    <property type="entry name" value="HTHTETR"/>
</dbReference>
<dbReference type="EMBL" id="FNVO01000002">
    <property type="protein sequence ID" value="SEF86455.1"/>
    <property type="molecule type" value="Genomic_DNA"/>
</dbReference>
<dbReference type="Pfam" id="PF00440">
    <property type="entry name" value="TetR_N"/>
    <property type="match status" value="1"/>
</dbReference>
<dbReference type="Proteomes" id="UP000236723">
    <property type="component" value="Unassembled WGS sequence"/>
</dbReference>
<feature type="compositionally biased region" description="Basic and acidic residues" evidence="5">
    <location>
        <begin position="237"/>
        <end position="256"/>
    </location>
</feature>
<dbReference type="InterPro" id="IPR050109">
    <property type="entry name" value="HTH-type_TetR-like_transc_reg"/>
</dbReference>
<protein>
    <submittedName>
        <fullName evidence="7">Regulatory protein, tetR family</fullName>
    </submittedName>
</protein>
<dbReference type="SUPFAM" id="SSF46689">
    <property type="entry name" value="Homeodomain-like"/>
    <property type="match status" value="1"/>
</dbReference>
<evidence type="ECO:0000256" key="3">
    <source>
        <dbReference type="ARBA" id="ARBA00023163"/>
    </source>
</evidence>
<keyword evidence="1" id="KW-0805">Transcription regulation</keyword>
<evidence type="ECO:0000256" key="1">
    <source>
        <dbReference type="ARBA" id="ARBA00023015"/>
    </source>
</evidence>
<keyword evidence="2 4" id="KW-0238">DNA-binding</keyword>
<keyword evidence="3" id="KW-0804">Transcription</keyword>
<dbReference type="PANTHER" id="PTHR30055">
    <property type="entry name" value="HTH-TYPE TRANSCRIPTIONAL REGULATOR RUTR"/>
    <property type="match status" value="1"/>
</dbReference>
<gene>
    <name evidence="7" type="ORF">SAMN04489712_102317</name>
</gene>
<dbReference type="RefSeq" id="WP_103936583.1">
    <property type="nucleotide sequence ID" value="NZ_FNVO01000002.1"/>
</dbReference>
<accession>A0A1H5VGG8</accession>
<dbReference type="GO" id="GO:0000976">
    <property type="term" value="F:transcription cis-regulatory region binding"/>
    <property type="evidence" value="ECO:0007669"/>
    <property type="project" value="TreeGrafter"/>
</dbReference>
<feature type="domain" description="HTH tetR-type" evidence="6">
    <location>
        <begin position="11"/>
        <end position="71"/>
    </location>
</feature>
<feature type="DNA-binding region" description="H-T-H motif" evidence="4">
    <location>
        <begin position="34"/>
        <end position="53"/>
    </location>
</feature>
<dbReference type="AlphaFoldDB" id="A0A1H5VGG8"/>
<dbReference type="Gene3D" id="1.10.357.10">
    <property type="entry name" value="Tetracycline Repressor, domain 2"/>
    <property type="match status" value="1"/>
</dbReference>
<reference evidence="8" key="1">
    <citation type="submission" date="2016-10" db="EMBL/GenBank/DDBJ databases">
        <authorList>
            <person name="Varghese N."/>
            <person name="Submissions S."/>
        </authorList>
    </citation>
    <scope>NUCLEOTIDE SEQUENCE [LARGE SCALE GENOMIC DNA]</scope>
    <source>
        <strain evidence="8">DSM 43163</strain>
    </source>
</reference>
<dbReference type="Pfam" id="PF13305">
    <property type="entry name" value="TetR_C_33"/>
    <property type="match status" value="1"/>
</dbReference>
<proteinExistence type="predicted"/>
<dbReference type="PANTHER" id="PTHR30055:SF243">
    <property type="entry name" value="HTH-TYPE TRANSCRIPTIONAL REGULATOR RV1816"/>
    <property type="match status" value="1"/>
</dbReference>
<evidence type="ECO:0000313" key="8">
    <source>
        <dbReference type="Proteomes" id="UP000236723"/>
    </source>
</evidence>
<evidence type="ECO:0000313" key="7">
    <source>
        <dbReference type="EMBL" id="SEF86455.1"/>
    </source>
</evidence>
<dbReference type="InterPro" id="IPR025996">
    <property type="entry name" value="MT1864/Rv1816-like_C"/>
</dbReference>
<evidence type="ECO:0000259" key="6">
    <source>
        <dbReference type="PROSITE" id="PS50977"/>
    </source>
</evidence>
<sequence>MVETRRDRLRAVTAQEIVRTARRLLVERGQDAVTLRAIAREMGMTAPALYRYFDSRGELFAHVIGDLFNDLTDAVRDAIGAVPPGDLSGRFLAAARAFRGWALAHEREYALLFGNPFPGLDITPGDPDDFAAVCGRRFGQTFMALFLELWHRSPFPVRADEEIDPGLRRQLERYGTWLETSLPPGAVLTFVQCWTRLQGGVSLEVLGHLGFALDDAAPLFELMLEDLGAQLGLSYRPPDRPGPDRPDRPDQPDQPDRPGQPGQP</sequence>
<dbReference type="OrthoDB" id="3210322at2"/>
<dbReference type="InterPro" id="IPR009057">
    <property type="entry name" value="Homeodomain-like_sf"/>
</dbReference>
<dbReference type="InterPro" id="IPR001647">
    <property type="entry name" value="HTH_TetR"/>
</dbReference>
<evidence type="ECO:0000256" key="2">
    <source>
        <dbReference type="ARBA" id="ARBA00023125"/>
    </source>
</evidence>
<dbReference type="PROSITE" id="PS50977">
    <property type="entry name" value="HTH_TETR_2"/>
    <property type="match status" value="1"/>
</dbReference>
<dbReference type="GO" id="GO:0003700">
    <property type="term" value="F:DNA-binding transcription factor activity"/>
    <property type="evidence" value="ECO:0007669"/>
    <property type="project" value="TreeGrafter"/>
</dbReference>
<evidence type="ECO:0000256" key="5">
    <source>
        <dbReference type="SAM" id="MobiDB-lite"/>
    </source>
</evidence>
<feature type="region of interest" description="Disordered" evidence="5">
    <location>
        <begin position="233"/>
        <end position="264"/>
    </location>
</feature>
<dbReference type="InterPro" id="IPR036271">
    <property type="entry name" value="Tet_transcr_reg_TetR-rel_C_sf"/>
</dbReference>
<keyword evidence="8" id="KW-1185">Reference proteome</keyword>
<name>A0A1H5VGG8_9ACTN</name>